<dbReference type="Proteomes" id="UP001500503">
    <property type="component" value="Unassembled WGS sequence"/>
</dbReference>
<sequence length="414" mass="44586">MPKKKETRERKPPALTKTGSAGYALNKADGIRKPLGKSSLDESRLLEQEEVAAALRRAEEKAPDLRNAAPASVVPGERGDGVFRISFIQMGKGDCTIMCTPGGKVIMIDCGSSDREEDQAAFTARVKGVLQSTAYLRNTTTIDIVILTHGDKDHWGQLSTILKGFALPTVYHSGYIGDYGGANRWLQRNADSVKSVILSKDGDIGENTLAGQPILPVQEGVSMDERLDADVGLVVVAEAETNFRVTLLAASVSHAYVQDDDAQDLKNRGSIVTLIEVSGKKFLISGDATKATEAFLLRRPTRAARIANVDVVQVGHHGSDLTSSSQNWVNQLRPVERVIVSTTKVGPSGYSLPRAPVIRRYLQRFVTNGRPADPASHPISTWDLTQSTTAPIELAADQPVYSTGSSGTQTITIP</sequence>
<dbReference type="EMBL" id="BAABHF010000019">
    <property type="protein sequence ID" value="GAA4495055.1"/>
    <property type="molecule type" value="Genomic_DNA"/>
</dbReference>
<dbReference type="Gene3D" id="3.60.15.10">
    <property type="entry name" value="Ribonuclease Z/Hydroxyacylglutathione hydrolase-like"/>
    <property type="match status" value="1"/>
</dbReference>
<evidence type="ECO:0000313" key="4">
    <source>
        <dbReference type="Proteomes" id="UP001500503"/>
    </source>
</evidence>
<evidence type="ECO:0000256" key="1">
    <source>
        <dbReference type="SAM" id="MobiDB-lite"/>
    </source>
</evidence>
<gene>
    <name evidence="3" type="ORF">GCM10023191_035190</name>
</gene>
<dbReference type="PANTHER" id="PTHR30619:SF1">
    <property type="entry name" value="RECOMBINATION PROTEIN 2"/>
    <property type="match status" value="1"/>
</dbReference>
<dbReference type="InterPro" id="IPR001279">
    <property type="entry name" value="Metallo-B-lactamas"/>
</dbReference>
<dbReference type="RefSeq" id="WP_345464789.1">
    <property type="nucleotide sequence ID" value="NZ_BAABHF010000019.1"/>
</dbReference>
<comment type="caution">
    <text evidence="3">The sequence shown here is derived from an EMBL/GenBank/DDBJ whole genome shotgun (WGS) entry which is preliminary data.</text>
</comment>
<keyword evidence="4" id="KW-1185">Reference proteome</keyword>
<evidence type="ECO:0000313" key="3">
    <source>
        <dbReference type="EMBL" id="GAA4495055.1"/>
    </source>
</evidence>
<dbReference type="InterPro" id="IPR036866">
    <property type="entry name" value="RibonucZ/Hydroxyglut_hydro"/>
</dbReference>
<organism evidence="3 4">
    <name type="scientific">Actinoallomurus oryzae</name>
    <dbReference type="NCBI Taxonomy" id="502180"/>
    <lineage>
        <taxon>Bacteria</taxon>
        <taxon>Bacillati</taxon>
        <taxon>Actinomycetota</taxon>
        <taxon>Actinomycetes</taxon>
        <taxon>Streptosporangiales</taxon>
        <taxon>Thermomonosporaceae</taxon>
        <taxon>Actinoallomurus</taxon>
    </lineage>
</organism>
<protein>
    <recommendedName>
        <fullName evidence="2">Metallo-beta-lactamase domain-containing protein</fullName>
    </recommendedName>
</protein>
<evidence type="ECO:0000259" key="2">
    <source>
        <dbReference type="Pfam" id="PF00753"/>
    </source>
</evidence>
<accession>A0ABP8PZE0</accession>
<dbReference type="PANTHER" id="PTHR30619">
    <property type="entry name" value="DNA INTERNALIZATION/COMPETENCE PROTEIN COMEC/REC2"/>
    <property type="match status" value="1"/>
</dbReference>
<dbReference type="SUPFAM" id="SSF56281">
    <property type="entry name" value="Metallo-hydrolase/oxidoreductase"/>
    <property type="match status" value="1"/>
</dbReference>
<reference evidence="4" key="1">
    <citation type="journal article" date="2019" name="Int. J. Syst. Evol. Microbiol.">
        <title>The Global Catalogue of Microorganisms (GCM) 10K type strain sequencing project: providing services to taxonomists for standard genome sequencing and annotation.</title>
        <authorList>
            <consortium name="The Broad Institute Genomics Platform"/>
            <consortium name="The Broad Institute Genome Sequencing Center for Infectious Disease"/>
            <person name="Wu L."/>
            <person name="Ma J."/>
        </authorList>
    </citation>
    <scope>NUCLEOTIDE SEQUENCE [LARGE SCALE GENOMIC DNA]</scope>
    <source>
        <strain evidence="4">JCM 17933</strain>
    </source>
</reference>
<feature type="domain" description="Metallo-beta-lactamase" evidence="2">
    <location>
        <begin position="93"/>
        <end position="319"/>
    </location>
</feature>
<dbReference type="InterPro" id="IPR052159">
    <property type="entry name" value="Competence_DNA_uptake"/>
</dbReference>
<proteinExistence type="predicted"/>
<feature type="region of interest" description="Disordered" evidence="1">
    <location>
        <begin position="1"/>
        <end position="23"/>
    </location>
</feature>
<dbReference type="Pfam" id="PF00753">
    <property type="entry name" value="Lactamase_B"/>
    <property type="match status" value="1"/>
</dbReference>
<name>A0ABP8PZE0_9ACTN</name>
<feature type="compositionally biased region" description="Basic and acidic residues" evidence="1">
    <location>
        <begin position="1"/>
        <end position="12"/>
    </location>
</feature>